<dbReference type="SUPFAM" id="SSF47226">
    <property type="entry name" value="Histidine-containing phosphotransfer domain, HPT domain"/>
    <property type="match status" value="1"/>
</dbReference>
<dbReference type="RefSeq" id="WP_179263155.1">
    <property type="nucleotide sequence ID" value="NZ_CP058601.1"/>
</dbReference>
<feature type="compositionally biased region" description="Acidic residues" evidence="12">
    <location>
        <begin position="470"/>
        <end position="480"/>
    </location>
</feature>
<dbReference type="InterPro" id="IPR005467">
    <property type="entry name" value="His_kinase_dom"/>
</dbReference>
<dbReference type="InterPro" id="IPR003594">
    <property type="entry name" value="HATPase_dom"/>
</dbReference>
<feature type="compositionally biased region" description="Acidic residues" evidence="12">
    <location>
        <begin position="717"/>
        <end position="782"/>
    </location>
</feature>
<dbReference type="Gene3D" id="1.10.287.560">
    <property type="entry name" value="Histidine kinase CheA-like, homodimeric domain"/>
    <property type="match status" value="1"/>
</dbReference>
<dbReference type="SMART" id="SM00073">
    <property type="entry name" value="HPT"/>
    <property type="match status" value="1"/>
</dbReference>
<evidence type="ECO:0000256" key="5">
    <source>
        <dbReference type="ARBA" id="ARBA00022553"/>
    </source>
</evidence>
<keyword evidence="4" id="KW-0145">Chemotaxis</keyword>
<evidence type="ECO:0000259" key="13">
    <source>
        <dbReference type="PROSITE" id="PS50109"/>
    </source>
</evidence>
<dbReference type="Pfam" id="PF01627">
    <property type="entry name" value="Hpt"/>
    <property type="match status" value="1"/>
</dbReference>
<dbReference type="PANTHER" id="PTHR43395:SF10">
    <property type="entry name" value="CHEMOTAXIS PROTEIN CHEA"/>
    <property type="match status" value="1"/>
</dbReference>
<dbReference type="EMBL" id="CP058601">
    <property type="protein sequence ID" value="QLG50547.1"/>
    <property type="molecule type" value="Genomic_DNA"/>
</dbReference>
<feature type="compositionally biased region" description="Low complexity" evidence="12">
    <location>
        <begin position="534"/>
        <end position="546"/>
    </location>
</feature>
<evidence type="ECO:0000256" key="3">
    <source>
        <dbReference type="ARBA" id="ARBA00021495"/>
    </source>
</evidence>
<gene>
    <name evidence="16" type="ORF">HYG82_17700</name>
</gene>
<dbReference type="InterPro" id="IPR036061">
    <property type="entry name" value="CheW-like_dom_sf"/>
</dbReference>
<dbReference type="Gene3D" id="3.30.565.10">
    <property type="entry name" value="Histidine kinase-like ATPase, C-terminal domain"/>
    <property type="match status" value="1"/>
</dbReference>
<feature type="region of interest" description="Disordered" evidence="12">
    <location>
        <begin position="317"/>
        <end position="375"/>
    </location>
</feature>
<dbReference type="FunFam" id="3.30.565.10:FF:000016">
    <property type="entry name" value="Chemotaxis protein CheA, putative"/>
    <property type="match status" value="1"/>
</dbReference>
<evidence type="ECO:0000256" key="10">
    <source>
        <dbReference type="ARBA" id="ARBA00023012"/>
    </source>
</evidence>
<evidence type="ECO:0000259" key="15">
    <source>
        <dbReference type="PROSITE" id="PS50894"/>
    </source>
</evidence>
<dbReference type="Gene3D" id="2.30.30.40">
    <property type="entry name" value="SH3 Domains"/>
    <property type="match status" value="1"/>
</dbReference>
<dbReference type="Pfam" id="PF07194">
    <property type="entry name" value="P2"/>
    <property type="match status" value="1"/>
</dbReference>
<dbReference type="SUPFAM" id="SSF55874">
    <property type="entry name" value="ATPase domain of HSP90 chaperone/DNA topoisomerase II/histidine kinase"/>
    <property type="match status" value="1"/>
</dbReference>
<protein>
    <recommendedName>
        <fullName evidence="3">Chemotaxis protein CheA</fullName>
        <ecNumber evidence="2">2.7.13.3</ecNumber>
    </recommendedName>
</protein>
<dbReference type="GeneID" id="56035165"/>
<dbReference type="InterPro" id="IPR010808">
    <property type="entry name" value="CheA_P2-bd"/>
</dbReference>
<keyword evidence="9" id="KW-0067">ATP-binding</keyword>
<keyword evidence="8" id="KW-0418">Kinase</keyword>
<organism evidence="16 17">
    <name type="scientific">Natrinema halophilum</name>
    <dbReference type="NCBI Taxonomy" id="1699371"/>
    <lineage>
        <taxon>Archaea</taxon>
        <taxon>Methanobacteriati</taxon>
        <taxon>Methanobacteriota</taxon>
        <taxon>Stenosarchaea group</taxon>
        <taxon>Halobacteria</taxon>
        <taxon>Halobacteriales</taxon>
        <taxon>Natrialbaceae</taxon>
        <taxon>Natrinema</taxon>
    </lineage>
</organism>
<feature type="domain" description="Histidine kinase" evidence="13">
    <location>
        <begin position="894"/>
        <end position="1105"/>
    </location>
</feature>
<keyword evidence="7" id="KW-0547">Nucleotide-binding</keyword>
<dbReference type="PRINTS" id="PR00344">
    <property type="entry name" value="BCTRLSENSOR"/>
</dbReference>
<feature type="domain" description="HPt" evidence="15">
    <location>
        <begin position="1"/>
        <end position="101"/>
    </location>
</feature>
<proteinExistence type="predicted"/>
<dbReference type="AlphaFoldDB" id="A0A7D5GJH0"/>
<dbReference type="InterPro" id="IPR037006">
    <property type="entry name" value="CheA-like_homodim_sf"/>
</dbReference>
<feature type="compositionally biased region" description="Acidic residues" evidence="12">
    <location>
        <begin position="575"/>
        <end position="662"/>
    </location>
</feature>
<keyword evidence="10" id="KW-0902">Two-component regulatory system</keyword>
<dbReference type="InterPro" id="IPR036097">
    <property type="entry name" value="HisK_dim/P_sf"/>
</dbReference>
<feature type="compositionally biased region" description="Acidic residues" evidence="12">
    <location>
        <begin position="671"/>
        <end position="690"/>
    </location>
</feature>
<dbReference type="GO" id="GO:0006935">
    <property type="term" value="P:chemotaxis"/>
    <property type="evidence" value="ECO:0007669"/>
    <property type="project" value="UniProtKB-KW"/>
</dbReference>
<dbReference type="SUPFAM" id="SSF50341">
    <property type="entry name" value="CheW-like"/>
    <property type="match status" value="1"/>
</dbReference>
<dbReference type="InterPro" id="IPR002545">
    <property type="entry name" value="CheW-lke_dom"/>
</dbReference>
<evidence type="ECO:0000256" key="6">
    <source>
        <dbReference type="ARBA" id="ARBA00022679"/>
    </source>
</evidence>
<evidence type="ECO:0000256" key="11">
    <source>
        <dbReference type="PROSITE-ProRule" id="PRU00110"/>
    </source>
</evidence>
<dbReference type="InterPro" id="IPR004358">
    <property type="entry name" value="Sig_transdc_His_kin-like_C"/>
</dbReference>
<evidence type="ECO:0000256" key="4">
    <source>
        <dbReference type="ARBA" id="ARBA00022500"/>
    </source>
</evidence>
<dbReference type="CDD" id="cd16916">
    <property type="entry name" value="HATPase_CheA-like"/>
    <property type="match status" value="1"/>
</dbReference>
<dbReference type="PROSITE" id="PS50851">
    <property type="entry name" value="CHEW"/>
    <property type="match status" value="1"/>
</dbReference>
<dbReference type="InterPro" id="IPR004105">
    <property type="entry name" value="CheA-like_dim"/>
</dbReference>
<evidence type="ECO:0000256" key="8">
    <source>
        <dbReference type="ARBA" id="ARBA00022777"/>
    </source>
</evidence>
<dbReference type="Proteomes" id="UP000509241">
    <property type="component" value="Chromosome"/>
</dbReference>
<dbReference type="GO" id="GO:0000155">
    <property type="term" value="F:phosphorelay sensor kinase activity"/>
    <property type="evidence" value="ECO:0007669"/>
    <property type="project" value="InterPro"/>
</dbReference>
<keyword evidence="17" id="KW-1185">Reference proteome</keyword>
<dbReference type="GO" id="GO:0005737">
    <property type="term" value="C:cytoplasm"/>
    <property type="evidence" value="ECO:0007669"/>
    <property type="project" value="InterPro"/>
</dbReference>
<feature type="modified residue" description="Phosphohistidine" evidence="11">
    <location>
        <position position="44"/>
    </location>
</feature>
<dbReference type="Pfam" id="PF01584">
    <property type="entry name" value="CheW"/>
    <property type="match status" value="1"/>
</dbReference>
<dbReference type="Pfam" id="PF02518">
    <property type="entry name" value="HATPase_c"/>
    <property type="match status" value="1"/>
</dbReference>
<comment type="catalytic activity">
    <reaction evidence="1">
        <text>ATP + protein L-histidine = ADP + protein N-phospho-L-histidine.</text>
        <dbReference type="EC" id="2.7.13.3"/>
    </reaction>
</comment>
<keyword evidence="6" id="KW-0808">Transferase</keyword>
<dbReference type="EC" id="2.7.13.3" evidence="2"/>
<dbReference type="Gene3D" id="1.20.120.160">
    <property type="entry name" value="HPT domain"/>
    <property type="match status" value="1"/>
</dbReference>
<evidence type="ECO:0000313" key="16">
    <source>
        <dbReference type="EMBL" id="QLG50547.1"/>
    </source>
</evidence>
<feature type="domain" description="CheW-like" evidence="14">
    <location>
        <begin position="1107"/>
        <end position="1232"/>
    </location>
</feature>
<evidence type="ECO:0000256" key="2">
    <source>
        <dbReference type="ARBA" id="ARBA00012438"/>
    </source>
</evidence>
<evidence type="ECO:0000256" key="1">
    <source>
        <dbReference type="ARBA" id="ARBA00000085"/>
    </source>
</evidence>
<dbReference type="SUPFAM" id="SSF47384">
    <property type="entry name" value="Homodimeric domain of signal transducing histidine kinase"/>
    <property type="match status" value="1"/>
</dbReference>
<dbReference type="SMART" id="SM00260">
    <property type="entry name" value="CheW"/>
    <property type="match status" value="1"/>
</dbReference>
<feature type="compositionally biased region" description="Low complexity" evidence="12">
    <location>
        <begin position="332"/>
        <end position="359"/>
    </location>
</feature>
<dbReference type="PANTHER" id="PTHR43395">
    <property type="entry name" value="SENSOR HISTIDINE KINASE CHEA"/>
    <property type="match status" value="1"/>
</dbReference>
<accession>A0A7D5GJH0</accession>
<dbReference type="OrthoDB" id="293137at2157"/>
<dbReference type="InterPro" id="IPR008207">
    <property type="entry name" value="Sig_transdc_His_kin_Hpt_dom"/>
</dbReference>
<evidence type="ECO:0000256" key="9">
    <source>
        <dbReference type="ARBA" id="ARBA00022840"/>
    </source>
</evidence>
<feature type="region of interest" description="Disordered" evidence="12">
    <location>
        <begin position="399"/>
        <end position="853"/>
    </location>
</feature>
<dbReference type="GO" id="GO:0005524">
    <property type="term" value="F:ATP binding"/>
    <property type="evidence" value="ECO:0007669"/>
    <property type="project" value="UniProtKB-KW"/>
</dbReference>
<dbReference type="KEGG" id="haly:HYG82_17700"/>
<dbReference type="Pfam" id="PF02895">
    <property type="entry name" value="H-kinase_dim"/>
    <property type="match status" value="1"/>
</dbReference>
<evidence type="ECO:0000259" key="14">
    <source>
        <dbReference type="PROSITE" id="PS50851"/>
    </source>
</evidence>
<dbReference type="PROSITE" id="PS50109">
    <property type="entry name" value="HIS_KIN"/>
    <property type="match status" value="1"/>
</dbReference>
<dbReference type="SMART" id="SM00387">
    <property type="entry name" value="HATPase_c"/>
    <property type="match status" value="1"/>
</dbReference>
<dbReference type="InterPro" id="IPR036641">
    <property type="entry name" value="HPT_dom_sf"/>
</dbReference>
<evidence type="ECO:0000256" key="7">
    <source>
        <dbReference type="ARBA" id="ARBA00022741"/>
    </source>
</evidence>
<feature type="compositionally biased region" description="Acidic residues" evidence="12">
    <location>
        <begin position="399"/>
        <end position="455"/>
    </location>
</feature>
<dbReference type="SMART" id="SM01231">
    <property type="entry name" value="H-kinase_dim"/>
    <property type="match status" value="1"/>
</dbReference>
<evidence type="ECO:0000256" key="12">
    <source>
        <dbReference type="SAM" id="MobiDB-lite"/>
    </source>
</evidence>
<dbReference type="PROSITE" id="PS50894">
    <property type="entry name" value="HPT"/>
    <property type="match status" value="1"/>
</dbReference>
<dbReference type="InterPro" id="IPR036890">
    <property type="entry name" value="HATPase_C_sf"/>
</dbReference>
<keyword evidence="5 11" id="KW-0597">Phosphoprotein</keyword>
<sequence>MTDYLTDFVQESEERITELNHALLTLEQDPNDEEAMESIFRIAHTLKGNCGAMGLESASELAHAIEDLLDAVRADELDVEPELMDVVFDAIDVLETMISEVAATGEIETDPTATIDALRIYLEDATDEAATGHVSISAAEIDDVCSRFDPPADDTHDVYLARLAIADREGVNNGKLVVDALIDAFDLIGTVPSQKRIEAADYDGRFDAVFATAVGKAAIASGLEPVEEVENFEIVDVTDRFDGDDGESAAERAVDAAVSGEGISSEDAQNLEVDDLLDEFSEFDDLDEMVEEVDDDELAAFENMGEAGSFDDLLDGEAVDDLESGPGEPPDAAETTSESDTGTADADAASDDGTAADAKQAAEDADEVEDASAVFNELKDEVEMVGFDELQDELAELEFDEFDDEEEVDMDELLGDDADDSFLDDGEPPESDVDDVLVDAGADDDVTADETDDGHDADVDTVATSGTDVTPEDTKDDLETPADAASAASETGTDDTVETAPDSDIVDAASSTHPTDESEEPDSTSVMPGDETTESTAGTETANTAELPGLELDDEVTAETGPDGASVDETAVAENNDETTTDDTSVTDDGVDEADGADDLEVVEPIDDEVTATPDDEPIDDAAEFDTVDDEPIDDAAEFDTVDDEPIDDAAEFDTVDDEPIDDAAAFGTTDEMDLEIDETMGSEETEDAAASDSFGANVDDEFDPTAGFSDMSVSSADDEDGFDDDEGDFATFDDDAFDDDAFDESTADSVDSDAEPADDGFESDFDEQLDDEVFEGTDEFDIGSGGLDAPTQDSSVDDDSSAESAPSFDDHSAGADEGDEDDAVRIIEEPELEIPDLTIPETGDRPDTDAETDEIQSVRVDVEQIDSLLTLVEGLVTSRVRLRHAAEADDDGEALETELGSLTDLTTDLQETVMNIRLVPLRTVTNRLPRVVRDIAREQDKEVSFQMVGEDVELDRSILDRIGDPLIHLVRNAVDHGIEPPEARENANKPREGTVEVHAERSRDRATITVKDDGGGLDPDRLRTEAVEADILDEDEAAEMTDEDAYDLIFHAGLSTADEVTDVSGRGVGMDVVKRTIEDLDGTVSIDSTEGEGTTVTMQLPVSVAIDEILFVECGGEEFGVPAKAVREIEGAAALETADGESVLPRDDGDYPVIQLADVLETPAPAANGDGMVVRIRGEVREVALHCDRVRGQQEVVVKPFEGFMSDIPGLSGATVRGRGEVVNILDVTTL</sequence>
<name>A0A7D5GJH0_9EURY</name>
<dbReference type="InterPro" id="IPR051315">
    <property type="entry name" value="Bact_Chemotaxis_CheA"/>
</dbReference>
<dbReference type="CDD" id="cd00088">
    <property type="entry name" value="HPT"/>
    <property type="match status" value="1"/>
</dbReference>
<reference evidence="16 17" key="1">
    <citation type="submission" date="2020-07" db="EMBL/GenBank/DDBJ databases">
        <authorList>
            <person name="Cui H."/>
        </authorList>
    </citation>
    <scope>NUCLEOTIDE SEQUENCE [LARGE SCALE GENOMIC DNA]</scope>
    <source>
        <strain evidence="16 17">YPL8</strain>
    </source>
</reference>
<evidence type="ECO:0000313" key="17">
    <source>
        <dbReference type="Proteomes" id="UP000509241"/>
    </source>
</evidence>